<feature type="transmembrane region" description="Helical" evidence="1">
    <location>
        <begin position="130"/>
        <end position="152"/>
    </location>
</feature>
<feature type="transmembrane region" description="Helical" evidence="1">
    <location>
        <begin position="45"/>
        <end position="64"/>
    </location>
</feature>
<dbReference type="InterPro" id="IPR017850">
    <property type="entry name" value="Alkaline_phosphatase_core_sf"/>
</dbReference>
<accession>A0A1W1VJ16</accession>
<reference evidence="3 4" key="1">
    <citation type="submission" date="2017-04" db="EMBL/GenBank/DDBJ databases">
        <authorList>
            <person name="Afonso C.L."/>
            <person name="Miller P.J."/>
            <person name="Scott M.A."/>
            <person name="Spackman E."/>
            <person name="Goraichik I."/>
            <person name="Dimitrov K.M."/>
            <person name="Suarez D.L."/>
            <person name="Swayne D.E."/>
        </authorList>
    </citation>
    <scope>NUCLEOTIDE SEQUENCE [LARGE SCALE GENOMIC DNA]</scope>
    <source>
        <strain evidence="3 4">DSM 11622</strain>
    </source>
</reference>
<keyword evidence="1" id="KW-0472">Membrane</keyword>
<dbReference type="Pfam" id="PF00884">
    <property type="entry name" value="Sulfatase"/>
    <property type="match status" value="1"/>
</dbReference>
<keyword evidence="4" id="KW-1185">Reference proteome</keyword>
<dbReference type="Proteomes" id="UP000192266">
    <property type="component" value="Unassembled WGS sequence"/>
</dbReference>
<proteinExistence type="predicted"/>
<protein>
    <submittedName>
        <fullName evidence="3">Sulfatase</fullName>
    </submittedName>
</protein>
<dbReference type="AlphaFoldDB" id="A0A1W1VJ16"/>
<feature type="non-terminal residue" evidence="3">
    <location>
        <position position="646"/>
    </location>
</feature>
<feature type="domain" description="Sulfatase N-terminal" evidence="2">
    <location>
        <begin position="256"/>
        <end position="541"/>
    </location>
</feature>
<dbReference type="Gene3D" id="3.40.720.10">
    <property type="entry name" value="Alkaline Phosphatase, subunit A"/>
    <property type="match status" value="1"/>
</dbReference>
<evidence type="ECO:0000313" key="3">
    <source>
        <dbReference type="EMBL" id="SMB93273.1"/>
    </source>
</evidence>
<dbReference type="EMBL" id="FWWW01000062">
    <property type="protein sequence ID" value="SMB93273.1"/>
    <property type="molecule type" value="Genomic_DNA"/>
</dbReference>
<dbReference type="InterPro" id="IPR052701">
    <property type="entry name" value="GAG_Ulvan_Degrading_Sulfatases"/>
</dbReference>
<keyword evidence="1" id="KW-0812">Transmembrane</keyword>
<feature type="transmembrane region" description="Helical" evidence="1">
    <location>
        <begin position="164"/>
        <end position="181"/>
    </location>
</feature>
<dbReference type="PANTHER" id="PTHR43751">
    <property type="entry name" value="SULFATASE"/>
    <property type="match status" value="1"/>
</dbReference>
<dbReference type="SUPFAM" id="SSF53649">
    <property type="entry name" value="Alkaline phosphatase-like"/>
    <property type="match status" value="1"/>
</dbReference>
<name>A0A1W1VJ16_9BACT</name>
<dbReference type="CDD" id="cd16148">
    <property type="entry name" value="sulfatase_like"/>
    <property type="match status" value="1"/>
</dbReference>
<organism evidence="3 4">
    <name type="scientific">Hymenobacter roseosalivarius DSM 11622</name>
    <dbReference type="NCBI Taxonomy" id="645990"/>
    <lineage>
        <taxon>Bacteria</taxon>
        <taxon>Pseudomonadati</taxon>
        <taxon>Bacteroidota</taxon>
        <taxon>Cytophagia</taxon>
        <taxon>Cytophagales</taxon>
        <taxon>Hymenobacteraceae</taxon>
        <taxon>Hymenobacter</taxon>
    </lineage>
</organism>
<dbReference type="PANTHER" id="PTHR43751:SF3">
    <property type="entry name" value="SULFATASE N-TERMINAL DOMAIN-CONTAINING PROTEIN"/>
    <property type="match status" value="1"/>
</dbReference>
<evidence type="ECO:0000313" key="4">
    <source>
        <dbReference type="Proteomes" id="UP000192266"/>
    </source>
</evidence>
<dbReference type="InterPro" id="IPR000917">
    <property type="entry name" value="Sulfatase_N"/>
</dbReference>
<feature type="transmembrane region" description="Helical" evidence="1">
    <location>
        <begin position="76"/>
        <end position="94"/>
    </location>
</feature>
<sequence>MVRKIYCLTISFIVFLILTRARMFNLLFLPPLSEVHNNLIRLLTVSYYDIVYALALGVLFSVLSELADKNRKIKKGIYFCFLLCIVVSVIWVLVNSYAVKILNSPINYQMLYYSDIMDSEYVWVAIAENFSLIILCKVAFVILLVLGGGIMLYKVAQMGEIFNITSKIILISALCFLVYLVKFHQLVIYSKKNHYDDYVKTYNPIIFFSNSFFQSFNSEGRLFTEFDSVEYKNNFVNPDTSVKLNLPAIPRNPKIKNIILYVLESVSAEYVAGYGSEYNATPNLQSYLPESLIFTDFYAHNPNSTNSLFSLLGSVYPLMSYKTVILEQPNIKLPTLSSELKQRNYRTAFFQASDNQYMRVDEYLSFRSFDKVVDHRQIPCSTKSFVSSAEGVGEGKDERCMVTAFSEWALDARQDAPFFAMLWTIQTHWPYFVFGPEKDFNVKDPALNRYLNALHQSDAALGNLLANLKRKGLYESTLVIVVGDHGEAFGRHGQYGHGSNIYDENVKVPLILINPLLFSGQKKSTIGGHVDVAATVMDILGFKTPQGWQGTSLFDPYRKNIVWLFSTWTDYFFGYRTTSHKVILNAYSNKTSVYDVKQDPNETTDLADQNPELVKLSYRRIGQWVQYNRAFLNNKLNKENKDLLQS</sequence>
<evidence type="ECO:0000259" key="2">
    <source>
        <dbReference type="Pfam" id="PF00884"/>
    </source>
</evidence>
<dbReference type="Gene3D" id="3.30.1120.10">
    <property type="match status" value="1"/>
</dbReference>
<keyword evidence="1" id="KW-1133">Transmembrane helix</keyword>
<gene>
    <name evidence="3" type="ORF">SAMN00120144_2925</name>
</gene>
<evidence type="ECO:0000256" key="1">
    <source>
        <dbReference type="SAM" id="Phobius"/>
    </source>
</evidence>